<feature type="compositionally biased region" description="Basic and acidic residues" evidence="2">
    <location>
        <begin position="314"/>
        <end position="330"/>
    </location>
</feature>
<evidence type="ECO:0000313" key="4">
    <source>
        <dbReference type="Proteomes" id="UP000235786"/>
    </source>
</evidence>
<dbReference type="EMBL" id="KZ613952">
    <property type="protein sequence ID" value="PMD35533.1"/>
    <property type="molecule type" value="Genomic_DNA"/>
</dbReference>
<organism evidence="3 4">
    <name type="scientific">Hyaloscypha variabilis (strain UAMH 11265 / GT02V1 / F)</name>
    <name type="common">Meliniomyces variabilis</name>
    <dbReference type="NCBI Taxonomy" id="1149755"/>
    <lineage>
        <taxon>Eukaryota</taxon>
        <taxon>Fungi</taxon>
        <taxon>Dikarya</taxon>
        <taxon>Ascomycota</taxon>
        <taxon>Pezizomycotina</taxon>
        <taxon>Leotiomycetes</taxon>
        <taxon>Helotiales</taxon>
        <taxon>Hyaloscyphaceae</taxon>
        <taxon>Hyaloscypha</taxon>
        <taxon>Hyaloscypha variabilis</taxon>
    </lineage>
</organism>
<feature type="compositionally biased region" description="Basic and acidic residues" evidence="2">
    <location>
        <begin position="296"/>
        <end position="305"/>
    </location>
</feature>
<protein>
    <submittedName>
        <fullName evidence="3">Uncharacterized protein</fullName>
    </submittedName>
</protein>
<dbReference type="Proteomes" id="UP000235786">
    <property type="component" value="Unassembled WGS sequence"/>
</dbReference>
<evidence type="ECO:0000256" key="2">
    <source>
        <dbReference type="SAM" id="MobiDB-lite"/>
    </source>
</evidence>
<gene>
    <name evidence="3" type="ORF">L207DRAFT_117530</name>
</gene>
<proteinExistence type="predicted"/>
<feature type="coiled-coil region" evidence="1">
    <location>
        <begin position="214"/>
        <end position="268"/>
    </location>
</feature>
<name>A0A2J6RAL7_HYAVF</name>
<reference evidence="3 4" key="1">
    <citation type="submission" date="2016-04" db="EMBL/GenBank/DDBJ databases">
        <title>A degradative enzymes factory behind the ericoid mycorrhizal symbiosis.</title>
        <authorList>
            <consortium name="DOE Joint Genome Institute"/>
            <person name="Martino E."/>
            <person name="Morin E."/>
            <person name="Grelet G."/>
            <person name="Kuo A."/>
            <person name="Kohler A."/>
            <person name="Daghino S."/>
            <person name="Barry K."/>
            <person name="Choi C."/>
            <person name="Cichocki N."/>
            <person name="Clum A."/>
            <person name="Copeland A."/>
            <person name="Hainaut M."/>
            <person name="Haridas S."/>
            <person name="Labutti K."/>
            <person name="Lindquist E."/>
            <person name="Lipzen A."/>
            <person name="Khouja H.-R."/>
            <person name="Murat C."/>
            <person name="Ohm R."/>
            <person name="Olson A."/>
            <person name="Spatafora J."/>
            <person name="Veneault-Fourrey C."/>
            <person name="Henrissat B."/>
            <person name="Grigoriev I."/>
            <person name="Martin F."/>
            <person name="Perotto S."/>
        </authorList>
    </citation>
    <scope>NUCLEOTIDE SEQUENCE [LARGE SCALE GENOMIC DNA]</scope>
    <source>
        <strain evidence="3 4">F</strain>
    </source>
</reference>
<evidence type="ECO:0000256" key="1">
    <source>
        <dbReference type="SAM" id="Coils"/>
    </source>
</evidence>
<accession>A0A2J6RAL7</accession>
<dbReference type="AlphaFoldDB" id="A0A2J6RAL7"/>
<feature type="region of interest" description="Disordered" evidence="2">
    <location>
        <begin position="296"/>
        <end position="330"/>
    </location>
</feature>
<dbReference type="OrthoDB" id="3439676at2759"/>
<keyword evidence="1" id="KW-0175">Coiled coil</keyword>
<sequence>MELEEEEGLADLAINQPRRIPFDPKVIEKMWEISKHVGYKFDTTEETWSHREKAEKTWTGPGKRMIGQLETLISSYKKLQEAKVSGDKHASRDAHIDVEKALNVLTVEAEAVVTERFGPDLNEKKAKAMLTDLYFKVMPNCFHALKEAVAVYNTQGSMETDGLEEIFKLINMLYDLASAAVTQPKEIQPKPKGRVSYQISQPTRYNLPDIRKVRKEILMELNSREREEERAKQELLRPERERQFFEGQQREEAEIRRKREERHRLQGESWWTVRNNYFPGPWNRILQTDIARLEAARKGKGRQESVELGYPRMSRAESRRANSEESRQGVERVSVFPANNVKASSSMSSLSKEDTLIFIDCMRYEQGADRYERAAEQICRSMDEVFAFAKEFQEAMDLQHQEGNFTEARDSWTYSVWVEQE</sequence>
<evidence type="ECO:0000313" key="3">
    <source>
        <dbReference type="EMBL" id="PMD35533.1"/>
    </source>
</evidence>
<keyword evidence="4" id="KW-1185">Reference proteome</keyword>